<name>A0A016VK64_9BILA</name>
<proteinExistence type="predicted"/>
<sequence>MHKSVDTVSPAGSETASEEMSHPMCEDAESAGLAANHMPRETAGVSSKSQSKLLCFYPSDVASDTLAQVLDTNTSLDEKSDSRRFRRCSPTIPTKAVELGVHLLQQR</sequence>
<protein>
    <submittedName>
        <fullName evidence="2">Uncharacterized protein</fullName>
    </submittedName>
</protein>
<keyword evidence="3" id="KW-1185">Reference proteome</keyword>
<feature type="compositionally biased region" description="Polar residues" evidence="1">
    <location>
        <begin position="1"/>
        <end position="15"/>
    </location>
</feature>
<comment type="caution">
    <text evidence="2">The sequence shown here is derived from an EMBL/GenBank/DDBJ whole genome shotgun (WGS) entry which is preliminary data.</text>
</comment>
<feature type="region of interest" description="Disordered" evidence="1">
    <location>
        <begin position="1"/>
        <end position="47"/>
    </location>
</feature>
<accession>A0A016VK64</accession>
<evidence type="ECO:0000256" key="1">
    <source>
        <dbReference type="SAM" id="MobiDB-lite"/>
    </source>
</evidence>
<dbReference type="Proteomes" id="UP000024635">
    <property type="component" value="Unassembled WGS sequence"/>
</dbReference>
<dbReference type="AlphaFoldDB" id="A0A016VK64"/>
<evidence type="ECO:0000313" key="2">
    <source>
        <dbReference type="EMBL" id="EYC27138.1"/>
    </source>
</evidence>
<evidence type="ECO:0000313" key="3">
    <source>
        <dbReference type="Proteomes" id="UP000024635"/>
    </source>
</evidence>
<dbReference type="EMBL" id="JARK01001345">
    <property type="protein sequence ID" value="EYC27138.1"/>
    <property type="molecule type" value="Genomic_DNA"/>
</dbReference>
<gene>
    <name evidence="2" type="primary">Acey_s0009.g543</name>
    <name evidence="2" type="ORF">Y032_0009g543</name>
</gene>
<reference evidence="3" key="1">
    <citation type="journal article" date="2015" name="Nat. Genet.">
        <title>The genome and transcriptome of the zoonotic hookworm Ancylostoma ceylanicum identify infection-specific gene families.</title>
        <authorList>
            <person name="Schwarz E.M."/>
            <person name="Hu Y."/>
            <person name="Antoshechkin I."/>
            <person name="Miller M.M."/>
            <person name="Sternberg P.W."/>
            <person name="Aroian R.V."/>
        </authorList>
    </citation>
    <scope>NUCLEOTIDE SEQUENCE</scope>
    <source>
        <strain evidence="3">HY135</strain>
    </source>
</reference>
<organism evidence="2 3">
    <name type="scientific">Ancylostoma ceylanicum</name>
    <dbReference type="NCBI Taxonomy" id="53326"/>
    <lineage>
        <taxon>Eukaryota</taxon>
        <taxon>Metazoa</taxon>
        <taxon>Ecdysozoa</taxon>
        <taxon>Nematoda</taxon>
        <taxon>Chromadorea</taxon>
        <taxon>Rhabditida</taxon>
        <taxon>Rhabditina</taxon>
        <taxon>Rhabditomorpha</taxon>
        <taxon>Strongyloidea</taxon>
        <taxon>Ancylostomatidae</taxon>
        <taxon>Ancylostomatinae</taxon>
        <taxon>Ancylostoma</taxon>
    </lineage>
</organism>